<dbReference type="InterPro" id="IPR022409">
    <property type="entry name" value="PKD/Chitinase_dom"/>
</dbReference>
<feature type="domain" description="PKD/Chitinase" evidence="2">
    <location>
        <begin position="1114"/>
        <end position="1185"/>
    </location>
</feature>
<evidence type="ECO:0000313" key="5">
    <source>
        <dbReference type="Proteomes" id="UP000501802"/>
    </source>
</evidence>
<dbReference type="SMART" id="SM00089">
    <property type="entry name" value="PKD"/>
    <property type="match status" value="6"/>
</dbReference>
<reference evidence="4 5" key="1">
    <citation type="submission" date="2020-03" db="EMBL/GenBank/DDBJ databases">
        <authorList>
            <person name="Kim M.K."/>
        </authorList>
    </citation>
    <scope>NUCLEOTIDE SEQUENCE [LARGE SCALE GENOMIC DNA]</scope>
    <source>
        <strain evidence="4 5">BT328</strain>
    </source>
</reference>
<feature type="chain" id="PRO_5026002651" description="Ig-like domain-containing protein" evidence="1">
    <location>
        <begin position="23"/>
        <end position="1633"/>
    </location>
</feature>
<dbReference type="SUPFAM" id="SSF49313">
    <property type="entry name" value="Cadherin-like"/>
    <property type="match status" value="1"/>
</dbReference>
<feature type="domain" description="PKD/Chitinase" evidence="2">
    <location>
        <begin position="1049"/>
        <end position="1113"/>
    </location>
</feature>
<dbReference type="EMBL" id="CP050063">
    <property type="protein sequence ID" value="QIP12514.1"/>
    <property type="molecule type" value="Genomic_DNA"/>
</dbReference>
<dbReference type="NCBIfam" id="NF041518">
    <property type="entry name" value="choice_anch_Q"/>
    <property type="match status" value="1"/>
</dbReference>
<sequence>MKKFFTFLLWSLCLWTNLSVLAQSRQLVLPFPTPSALQHNVAANHSGPVVTGSARTVASTIRYVKAGAEGDGSSWSNASGDLQAMINASASGDQVWVARGTYMPSISGLSDPRTASFSNKNGVSVLGGFTGIAGTENNVTARSAIPSSTTLSGDIGTVGDKADNCYHVILNNSNGLDNSAVLDGFVITGGKADGASGELSAYGGGIFNIGSSPSILNCLFTQNSGITGASIANAFTAGLRIANCSFVNNVANQIGGIYDQNGDGTSIVNCFFGQNSADVPDAAFRGNMGTMNVINCTFSGNTPGAFRVQNNTTVNLVNSLFWNNGGQDAIHVEETAASLNASYCLIEANETDYTDGGHNQTLNQFPFANVTGPQLSLCAPAVDAGNDAANTTTTDVLGNARKLRTIDIGAAEYQGEAYVSPTITSTSQSATTVCVGTTVHFNYTVSLGSGGGSIDFYQDNTVVSNLFSGTTNTSISSVYSLPVNQSGSYRLVVTGACTSLTSTYASITANSLPTSFSVTGGGPYCAGSTGSTVGLSGSQSGVNYQLLLEGNPTGNVIPGTNNPISFGPQSTTGTYTVQAVTTTSCSQTMSGSAVVSVNAPPLVSINPSATTICAGQSTALTATPTTGLTYKWSTGETTASISVSLAGPYSLTGTNTTTGCSNTATATLTVQSAPTNASLTGGTLTCATTSVTLTASATGGNSYTLSDGQINNTGQFVVNQPGSYTVTIANVSGCTTTATALVSQDNTLPSAAMSPASATLTCASSTVQLVASGGSTYLFSNGASQPGGPSSNTATVSQAGVYSVTVIAANGCSATASSTVIADQTPPTISINPSSATLTCANPTASLSAVSTGSVHWSNGSTESQIQVSSAGSYSVTATAPNGCTASTSILIQQDNTPPTVSISPSSATLSCASPSVSLTAVGTGAVRWDDNSTNPVRTVSASGTYSVTLTSTNGCTATASAIIGQDDTAPSVSITPSSATLTCANPTVSLTAIGTGTLQWSTGSTQSLITASAADIYSVTLTGGNGCTATASASITADQSAPDLSISPATATLTCTNPSATLTAVGAGSYHWSTGSNDPQIIVSSGDIYSVTLTAANGCTATASATVSADQSAPLVSISPSSVTLTCESPSKTLTAQGSGSFRWNTGSVEPQISVTTPGLYSVTLTSGNGCSAVATSTVESNSNLPIPVLVASATSTANQPISVTASGCSGTLNWSPQGGTGQAIGDVYTFTQPGNYTLSASCTVGACTSPASTPITLQILPGGFAITAVIMVNCTLIDEAKGGYQVQFTPQYSGQNSNPISFSVVNEMPTTTASPPYSLKLYTDNPVITLVANQAGNAEARFAYNWFASCQSGTDPNQAPTTSGIPNQTILVGQAYQLNLNNYFSDPDGQSLTYSATGLPAGLSVNGTFISGTPSTTGVSSVQVTALDPGGLSAQTSFQLTVNPAPTTPSGFTIVGVSTVSCEVVSPGLRRVTFTPQYGGSDSSPISFSVVNEMSTTTNPGPYSLNLYTDNPSITLTAKQGASLASYLYNWLAACSSPARVGTGEAGAGLQVKVLGNPIEGKSVEVEIRGVMGQAVQLDLVDMQGKVLHQQRLEEVGSVERVSVPVGTGKGLLLLQVNTAQQHQQVKLLKP</sequence>
<dbReference type="GO" id="GO:0016020">
    <property type="term" value="C:membrane"/>
    <property type="evidence" value="ECO:0007669"/>
    <property type="project" value="InterPro"/>
</dbReference>
<dbReference type="InterPro" id="IPR059226">
    <property type="entry name" value="Choice_anch_Q_dom"/>
</dbReference>
<dbReference type="RefSeq" id="WP_167206714.1">
    <property type="nucleotide sequence ID" value="NZ_CP050063.1"/>
</dbReference>
<dbReference type="SMART" id="SM00736">
    <property type="entry name" value="CADG"/>
    <property type="match status" value="1"/>
</dbReference>
<keyword evidence="5" id="KW-1185">Reference proteome</keyword>
<feature type="domain" description="PKD/Chitinase" evidence="2">
    <location>
        <begin position="900"/>
        <end position="967"/>
    </location>
</feature>
<accession>A0A6G9AJJ7</accession>
<dbReference type="InterPro" id="IPR015919">
    <property type="entry name" value="Cadherin-like_sf"/>
</dbReference>
<evidence type="ECO:0008006" key="6">
    <source>
        <dbReference type="Google" id="ProtNLM"/>
    </source>
</evidence>
<dbReference type="Pfam" id="PF05345">
    <property type="entry name" value="He_PIG"/>
    <property type="match status" value="1"/>
</dbReference>
<dbReference type="SUPFAM" id="SSF51126">
    <property type="entry name" value="Pectin lyase-like"/>
    <property type="match status" value="1"/>
</dbReference>
<feature type="domain" description="PKD/Chitinase" evidence="2">
    <location>
        <begin position="1190"/>
        <end position="1262"/>
    </location>
</feature>
<feature type="signal peptide" evidence="1">
    <location>
        <begin position="1"/>
        <end position="22"/>
    </location>
</feature>
<dbReference type="InterPro" id="IPR006644">
    <property type="entry name" value="Cadg"/>
</dbReference>
<feature type="domain" description="PKD/Chitinase" evidence="2">
    <location>
        <begin position="750"/>
        <end position="825"/>
    </location>
</feature>
<evidence type="ECO:0000256" key="1">
    <source>
        <dbReference type="SAM" id="SignalP"/>
    </source>
</evidence>
<dbReference type="InterPro" id="IPR011050">
    <property type="entry name" value="Pectin_lyase_fold/virulence"/>
</dbReference>
<organism evidence="4 5">
    <name type="scientific">Spirosoma aureum</name>
    <dbReference type="NCBI Taxonomy" id="2692134"/>
    <lineage>
        <taxon>Bacteria</taxon>
        <taxon>Pseudomonadati</taxon>
        <taxon>Bacteroidota</taxon>
        <taxon>Cytophagia</taxon>
        <taxon>Cytophagales</taxon>
        <taxon>Cytophagaceae</taxon>
        <taxon>Spirosoma</taxon>
    </lineage>
</organism>
<dbReference type="Proteomes" id="UP000501802">
    <property type="component" value="Chromosome"/>
</dbReference>
<evidence type="ECO:0000259" key="3">
    <source>
        <dbReference type="SMART" id="SM00736"/>
    </source>
</evidence>
<name>A0A6G9AJJ7_9BACT</name>
<keyword evidence="1" id="KW-0732">Signal</keyword>
<dbReference type="Gene3D" id="2.60.40.10">
    <property type="entry name" value="Immunoglobulins"/>
    <property type="match status" value="1"/>
</dbReference>
<dbReference type="GO" id="GO:0005509">
    <property type="term" value="F:calcium ion binding"/>
    <property type="evidence" value="ECO:0007669"/>
    <property type="project" value="InterPro"/>
</dbReference>
<feature type="domain" description="PKD/Chitinase" evidence="2">
    <location>
        <begin position="602"/>
        <end position="673"/>
    </location>
</feature>
<proteinExistence type="predicted"/>
<dbReference type="KEGG" id="spib:G8759_07700"/>
<protein>
    <recommendedName>
        <fullName evidence="6">Ig-like domain-containing protein</fullName>
    </recommendedName>
</protein>
<dbReference type="InterPro" id="IPR013783">
    <property type="entry name" value="Ig-like_fold"/>
</dbReference>
<gene>
    <name evidence="4" type="ORF">G8759_07700</name>
</gene>
<evidence type="ECO:0000259" key="2">
    <source>
        <dbReference type="SMART" id="SM00089"/>
    </source>
</evidence>
<evidence type="ECO:0000313" key="4">
    <source>
        <dbReference type="EMBL" id="QIP12514.1"/>
    </source>
</evidence>
<feature type="domain" description="Dystroglycan-type cadherin-like" evidence="3">
    <location>
        <begin position="1362"/>
        <end position="1451"/>
    </location>
</feature>